<evidence type="ECO:0000256" key="1">
    <source>
        <dbReference type="ARBA" id="ARBA00005189"/>
    </source>
</evidence>
<dbReference type="RefSeq" id="WP_379661686.1">
    <property type="nucleotide sequence ID" value="NZ_JBHUDG010000004.1"/>
</dbReference>
<proteinExistence type="inferred from homology"/>
<dbReference type="PANTHER" id="PTHR43853">
    <property type="entry name" value="3-KETOACYL-COA THIOLASE, PEROXISOMAL"/>
    <property type="match status" value="1"/>
</dbReference>
<dbReference type="PROSITE" id="PS00098">
    <property type="entry name" value="THIOLASE_1"/>
    <property type="match status" value="1"/>
</dbReference>
<evidence type="ECO:0000256" key="4">
    <source>
        <dbReference type="ARBA" id="ARBA00023315"/>
    </source>
</evidence>
<dbReference type="Gene3D" id="3.40.47.10">
    <property type="match status" value="1"/>
</dbReference>
<dbReference type="Pfam" id="PF02803">
    <property type="entry name" value="Thiolase_C"/>
    <property type="match status" value="1"/>
</dbReference>
<accession>A0ABW4I983</accession>
<dbReference type="PIRSF" id="PIRSF000429">
    <property type="entry name" value="Ac-CoA_Ac_transf"/>
    <property type="match status" value="1"/>
</dbReference>
<keyword evidence="3 6" id="KW-0808">Transferase</keyword>
<dbReference type="InterPro" id="IPR020613">
    <property type="entry name" value="Thiolase_CS"/>
</dbReference>
<dbReference type="Pfam" id="PF00108">
    <property type="entry name" value="Thiolase_N"/>
    <property type="match status" value="1"/>
</dbReference>
<dbReference type="InterPro" id="IPR020610">
    <property type="entry name" value="Thiolase_AS"/>
</dbReference>
<feature type="domain" description="Thiolase N-terminal" evidence="7">
    <location>
        <begin position="4"/>
        <end position="260"/>
    </location>
</feature>
<dbReference type="GO" id="GO:0003988">
    <property type="term" value="F:acetyl-CoA C-acyltransferase activity"/>
    <property type="evidence" value="ECO:0007669"/>
    <property type="project" value="UniProtKB-EC"/>
</dbReference>
<evidence type="ECO:0000259" key="8">
    <source>
        <dbReference type="Pfam" id="PF02803"/>
    </source>
</evidence>
<dbReference type="InterPro" id="IPR016039">
    <property type="entry name" value="Thiolase-like"/>
</dbReference>
<comment type="similarity">
    <text evidence="2 6">Belongs to the thiolase-like superfamily. Thiolase family.</text>
</comment>
<dbReference type="SUPFAM" id="SSF53901">
    <property type="entry name" value="Thiolase-like"/>
    <property type="match status" value="2"/>
</dbReference>
<name>A0ABW4I983_9SPHI</name>
<dbReference type="EMBL" id="JBHUDG010000004">
    <property type="protein sequence ID" value="MFD1629306.1"/>
    <property type="molecule type" value="Genomic_DNA"/>
</dbReference>
<dbReference type="Proteomes" id="UP001597118">
    <property type="component" value="Unassembled WGS sequence"/>
</dbReference>
<dbReference type="InterPro" id="IPR002155">
    <property type="entry name" value="Thiolase"/>
</dbReference>
<gene>
    <name evidence="9" type="ORF">ACFSAH_05410</name>
</gene>
<dbReference type="InterPro" id="IPR020615">
    <property type="entry name" value="Thiolase_acyl_enz_int_AS"/>
</dbReference>
<dbReference type="InterPro" id="IPR020616">
    <property type="entry name" value="Thiolase_N"/>
</dbReference>
<sequence>MEAYIIAGYRTAVGKAPRGVFRFTRADDLAAEVIQGLIASVPNLDVNRIDDVIVGNATPEAEQGLNIGRMVSLMGLNTDKVPGVTVNRYCASGLETIATAVAKIKSGMAHCIVAGGVEVMSGMPFGGNKIVPNAKIAKNHPDWYWGMGLTAEAVAKEFNVSREDQDEFALNSHTKAVAAIENGHLKDGVLPIKITETYLDENQKKKTREYVVDTDEGPRKDTNLEALAKLKPVFALNGSVTAGNSSQTSDGAAFVLVVSETMMKELNAEPIARLVSYGVAGVPPRIMGIGPIEAIPKALKMADMKLDDIDLIELNEAFASQSLAVIRNLNIDISKLNVNGGAIALGHPLGCTGAKLTVQVLNELKRTQKKYGMVTMCVGTGQGAAGIFEML</sequence>
<feature type="domain" description="Thiolase C-terminal" evidence="8">
    <location>
        <begin position="269"/>
        <end position="389"/>
    </location>
</feature>
<dbReference type="NCBIfam" id="TIGR01930">
    <property type="entry name" value="AcCoA-C-Actrans"/>
    <property type="match status" value="1"/>
</dbReference>
<evidence type="ECO:0000313" key="10">
    <source>
        <dbReference type="Proteomes" id="UP001597118"/>
    </source>
</evidence>
<evidence type="ECO:0000256" key="2">
    <source>
        <dbReference type="ARBA" id="ARBA00010982"/>
    </source>
</evidence>
<reference evidence="10" key="1">
    <citation type="journal article" date="2019" name="Int. J. Syst. Evol. Microbiol.">
        <title>The Global Catalogue of Microorganisms (GCM) 10K type strain sequencing project: providing services to taxonomists for standard genome sequencing and annotation.</title>
        <authorList>
            <consortium name="The Broad Institute Genomics Platform"/>
            <consortium name="The Broad Institute Genome Sequencing Center for Infectious Disease"/>
            <person name="Wu L."/>
            <person name="Ma J."/>
        </authorList>
    </citation>
    <scope>NUCLEOTIDE SEQUENCE [LARGE SCALE GENOMIC DNA]</scope>
    <source>
        <strain evidence="10">CCUG 53762</strain>
    </source>
</reference>
<evidence type="ECO:0000259" key="7">
    <source>
        <dbReference type="Pfam" id="PF00108"/>
    </source>
</evidence>
<evidence type="ECO:0000256" key="6">
    <source>
        <dbReference type="RuleBase" id="RU003557"/>
    </source>
</evidence>
<dbReference type="EC" id="2.3.1.16" evidence="5"/>
<keyword evidence="4 6" id="KW-0012">Acyltransferase</keyword>
<dbReference type="InterPro" id="IPR020617">
    <property type="entry name" value="Thiolase_C"/>
</dbReference>
<comment type="pathway">
    <text evidence="1">Lipid metabolism.</text>
</comment>
<protein>
    <recommendedName>
        <fullName evidence="5">acetyl-CoA C-acyltransferase</fullName>
        <ecNumber evidence="5">2.3.1.16</ecNumber>
    </recommendedName>
</protein>
<organism evidence="9 10">
    <name type="scientific">Pseudopedobacter beijingensis</name>
    <dbReference type="NCBI Taxonomy" id="1207056"/>
    <lineage>
        <taxon>Bacteria</taxon>
        <taxon>Pseudomonadati</taxon>
        <taxon>Bacteroidota</taxon>
        <taxon>Sphingobacteriia</taxon>
        <taxon>Sphingobacteriales</taxon>
        <taxon>Sphingobacteriaceae</taxon>
        <taxon>Pseudopedobacter</taxon>
    </lineage>
</organism>
<evidence type="ECO:0000256" key="5">
    <source>
        <dbReference type="ARBA" id="ARBA00024073"/>
    </source>
</evidence>
<dbReference type="PANTHER" id="PTHR43853:SF21">
    <property type="entry name" value="STEROID 3-KETOACYL-COA THIOLASE"/>
    <property type="match status" value="1"/>
</dbReference>
<dbReference type="CDD" id="cd00751">
    <property type="entry name" value="thiolase"/>
    <property type="match status" value="1"/>
</dbReference>
<dbReference type="PROSITE" id="PS00737">
    <property type="entry name" value="THIOLASE_2"/>
    <property type="match status" value="1"/>
</dbReference>
<keyword evidence="10" id="KW-1185">Reference proteome</keyword>
<comment type="caution">
    <text evidence="9">The sequence shown here is derived from an EMBL/GenBank/DDBJ whole genome shotgun (WGS) entry which is preliminary data.</text>
</comment>
<dbReference type="InterPro" id="IPR050215">
    <property type="entry name" value="Thiolase-like_sf_Thiolase"/>
</dbReference>
<dbReference type="PROSITE" id="PS00099">
    <property type="entry name" value="THIOLASE_3"/>
    <property type="match status" value="1"/>
</dbReference>
<evidence type="ECO:0000256" key="3">
    <source>
        <dbReference type="ARBA" id="ARBA00022679"/>
    </source>
</evidence>
<evidence type="ECO:0000313" key="9">
    <source>
        <dbReference type="EMBL" id="MFD1629306.1"/>
    </source>
</evidence>